<evidence type="ECO:0000256" key="1">
    <source>
        <dbReference type="SAM" id="Phobius"/>
    </source>
</evidence>
<dbReference type="Proteomes" id="UP000325672">
    <property type="component" value="Unassembled WGS sequence"/>
</dbReference>
<sequence>MSTPPADKPRGVQAILWLEKYMPIIFLVLFITLACLSGAYHHRVYSHPELFEPPYSPYIKPGTDGPLITACLLTCIGVAVFLLSIFIPHSGLWWFACVVTRFSLATGLIASAVLQSRYMPLPLGSCENDNIWRDPTGITEGTPTMFEVLPIQSGKSKFGRRYKNRPCDALVTVWRFEIALAVLTVLCGLYACFLVAYAVIADNPVTSAPVGAALQWLGKPFKSVAGWGKGRRSKERKEDEAKLLATDPEGLGYVDHEMGIRARPI</sequence>
<gene>
    <name evidence="2" type="ORF">BDV38DRAFT_279274</name>
</gene>
<dbReference type="OrthoDB" id="4418711at2759"/>
<reference evidence="2 3" key="1">
    <citation type="submission" date="2019-04" db="EMBL/GenBank/DDBJ databases">
        <title>Friends and foes A comparative genomics study of 23 Aspergillus species from section Flavi.</title>
        <authorList>
            <consortium name="DOE Joint Genome Institute"/>
            <person name="Kjaerbolling I."/>
            <person name="Vesth T."/>
            <person name="Frisvad J.C."/>
            <person name="Nybo J.L."/>
            <person name="Theobald S."/>
            <person name="Kildgaard S."/>
            <person name="Isbrandt T."/>
            <person name="Kuo A."/>
            <person name="Sato A."/>
            <person name="Lyhne E.K."/>
            <person name="Kogle M.E."/>
            <person name="Wiebenga A."/>
            <person name="Kun R.S."/>
            <person name="Lubbers R.J."/>
            <person name="Makela M.R."/>
            <person name="Barry K."/>
            <person name="Chovatia M."/>
            <person name="Clum A."/>
            <person name="Daum C."/>
            <person name="Haridas S."/>
            <person name="He G."/>
            <person name="LaButti K."/>
            <person name="Lipzen A."/>
            <person name="Mondo S."/>
            <person name="Riley R."/>
            <person name="Salamov A."/>
            <person name="Simmons B.A."/>
            <person name="Magnuson J.K."/>
            <person name="Henrissat B."/>
            <person name="Mortensen U.H."/>
            <person name="Larsen T.O."/>
            <person name="Devries R.P."/>
            <person name="Grigoriev I.V."/>
            <person name="Machida M."/>
            <person name="Baker S.E."/>
            <person name="Andersen M.R."/>
        </authorList>
    </citation>
    <scope>NUCLEOTIDE SEQUENCE [LARGE SCALE GENOMIC DNA]</scope>
    <source>
        <strain evidence="2 3">CBS 117625</strain>
    </source>
</reference>
<keyword evidence="3" id="KW-1185">Reference proteome</keyword>
<feature type="transmembrane region" description="Helical" evidence="1">
    <location>
        <begin position="178"/>
        <end position="200"/>
    </location>
</feature>
<feature type="transmembrane region" description="Helical" evidence="1">
    <location>
        <begin position="20"/>
        <end position="40"/>
    </location>
</feature>
<dbReference type="RefSeq" id="XP_031917437.1">
    <property type="nucleotide sequence ID" value="XM_032058974.1"/>
</dbReference>
<keyword evidence="1" id="KW-0472">Membrane</keyword>
<organism evidence="2 3">
    <name type="scientific">Aspergillus pseudotamarii</name>
    <dbReference type="NCBI Taxonomy" id="132259"/>
    <lineage>
        <taxon>Eukaryota</taxon>
        <taxon>Fungi</taxon>
        <taxon>Dikarya</taxon>
        <taxon>Ascomycota</taxon>
        <taxon>Pezizomycotina</taxon>
        <taxon>Eurotiomycetes</taxon>
        <taxon>Eurotiomycetidae</taxon>
        <taxon>Eurotiales</taxon>
        <taxon>Aspergillaceae</taxon>
        <taxon>Aspergillus</taxon>
        <taxon>Aspergillus subgen. Circumdati</taxon>
    </lineage>
</organism>
<keyword evidence="1" id="KW-1133">Transmembrane helix</keyword>
<dbReference type="AlphaFoldDB" id="A0A5N6T4X3"/>
<evidence type="ECO:0000313" key="3">
    <source>
        <dbReference type="Proteomes" id="UP000325672"/>
    </source>
</evidence>
<feature type="transmembrane region" description="Helical" evidence="1">
    <location>
        <begin position="67"/>
        <end position="87"/>
    </location>
</feature>
<name>A0A5N6T4X3_ASPPS</name>
<dbReference type="GeneID" id="43643184"/>
<proteinExistence type="predicted"/>
<dbReference type="EMBL" id="ML743558">
    <property type="protein sequence ID" value="KAE8141374.1"/>
    <property type="molecule type" value="Genomic_DNA"/>
</dbReference>
<evidence type="ECO:0008006" key="4">
    <source>
        <dbReference type="Google" id="ProtNLM"/>
    </source>
</evidence>
<evidence type="ECO:0000313" key="2">
    <source>
        <dbReference type="EMBL" id="KAE8141374.1"/>
    </source>
</evidence>
<feature type="transmembrane region" description="Helical" evidence="1">
    <location>
        <begin position="93"/>
        <end position="114"/>
    </location>
</feature>
<accession>A0A5N6T4X3</accession>
<protein>
    <recommendedName>
        <fullName evidence="4">MARVEL domain-containing protein</fullName>
    </recommendedName>
</protein>
<keyword evidence="1" id="KW-0812">Transmembrane</keyword>